<organism evidence="1 2">
    <name type="scientific">Operophtera brumata</name>
    <name type="common">Winter moth</name>
    <name type="synonym">Phalaena brumata</name>
    <dbReference type="NCBI Taxonomy" id="104452"/>
    <lineage>
        <taxon>Eukaryota</taxon>
        <taxon>Metazoa</taxon>
        <taxon>Ecdysozoa</taxon>
        <taxon>Arthropoda</taxon>
        <taxon>Hexapoda</taxon>
        <taxon>Insecta</taxon>
        <taxon>Pterygota</taxon>
        <taxon>Neoptera</taxon>
        <taxon>Endopterygota</taxon>
        <taxon>Lepidoptera</taxon>
        <taxon>Glossata</taxon>
        <taxon>Ditrysia</taxon>
        <taxon>Geometroidea</taxon>
        <taxon>Geometridae</taxon>
        <taxon>Larentiinae</taxon>
        <taxon>Operophtera</taxon>
    </lineage>
</organism>
<keyword evidence="2" id="KW-1185">Reference proteome</keyword>
<protein>
    <recommendedName>
        <fullName evidence="3">HTH CENPB-type domain-containing protein</fullName>
    </recommendedName>
</protein>
<evidence type="ECO:0000313" key="2">
    <source>
        <dbReference type="Proteomes" id="UP000037510"/>
    </source>
</evidence>
<reference evidence="1 2" key="1">
    <citation type="journal article" date="2015" name="Genome Biol. Evol.">
        <title>The genome of winter moth (Operophtera brumata) provides a genomic perspective on sexual dimorphism and phenology.</title>
        <authorList>
            <person name="Derks M.F."/>
            <person name="Smit S."/>
            <person name="Salis L."/>
            <person name="Schijlen E."/>
            <person name="Bossers A."/>
            <person name="Mateman C."/>
            <person name="Pijl A.S."/>
            <person name="de Ridder D."/>
            <person name="Groenen M.A."/>
            <person name="Visser M.E."/>
            <person name="Megens H.J."/>
        </authorList>
    </citation>
    <scope>NUCLEOTIDE SEQUENCE [LARGE SCALE GENOMIC DNA]</scope>
    <source>
        <strain evidence="1">WM2013NL</strain>
        <tissue evidence="1">Head and thorax</tissue>
    </source>
</reference>
<proteinExistence type="predicted"/>
<accession>A0A0L7KKP5</accession>
<evidence type="ECO:0000313" key="1">
    <source>
        <dbReference type="EMBL" id="KOB63449.1"/>
    </source>
</evidence>
<name>A0A0L7KKP5_OPEBR</name>
<dbReference type="EMBL" id="JTDY01009473">
    <property type="protein sequence ID" value="KOB63449.1"/>
    <property type="molecule type" value="Genomic_DNA"/>
</dbReference>
<gene>
    <name evidence="1" type="ORF">OBRU01_24838</name>
</gene>
<sequence>MPQHLQIFKLLMDDFGTDHGRYEDFAYRVSTGDAIMPRVPSGTRKIGNTPAENIKEGIQLIRNGESMREAAKRTGVPLATLRRYFWKTISNPSVEELLPSQLQPNYGVNKIFTPEQETTLENYFKHCALLFYGLTAKESRRVAYQCAKINNLKMPASWEVNEMAGKDWLLAFRRKHNITLEKPEACSLAGATAFNRKFRDAMKAGPRKSVRKRRRLGRNVIATDTPEKTFIEEEKNAINRKNEAKKGKFPANDDEIENQVEFQLADSEDDADCPAKELHEHTDDNEPVLSEEDLNNTLPFLPKKGEYVIVQRTTKKQKSLCIGKVIKERNSDLEYYISFLRRKPGTDKFLMPNKPDLSLIKDDDLKYILPKPLMKI</sequence>
<dbReference type="STRING" id="104452.A0A0L7KKP5"/>
<dbReference type="Proteomes" id="UP000037510">
    <property type="component" value="Unassembled WGS sequence"/>
</dbReference>
<comment type="caution">
    <text evidence="1">The sequence shown here is derived from an EMBL/GenBank/DDBJ whole genome shotgun (WGS) entry which is preliminary data.</text>
</comment>
<evidence type="ECO:0008006" key="3">
    <source>
        <dbReference type="Google" id="ProtNLM"/>
    </source>
</evidence>
<dbReference type="AlphaFoldDB" id="A0A0L7KKP5"/>